<feature type="compositionally biased region" description="Low complexity" evidence="1">
    <location>
        <begin position="23"/>
        <end position="33"/>
    </location>
</feature>
<gene>
    <name evidence="3" type="ORF">FJ693_05750</name>
</gene>
<feature type="transmembrane region" description="Helical" evidence="2">
    <location>
        <begin position="58"/>
        <end position="80"/>
    </location>
</feature>
<organism evidence="3 4">
    <name type="scientific">Georgenia yuyongxinii</name>
    <dbReference type="NCBI Taxonomy" id="2589797"/>
    <lineage>
        <taxon>Bacteria</taxon>
        <taxon>Bacillati</taxon>
        <taxon>Actinomycetota</taxon>
        <taxon>Actinomycetes</taxon>
        <taxon>Micrococcales</taxon>
        <taxon>Bogoriellaceae</taxon>
        <taxon>Georgenia</taxon>
    </lineage>
</organism>
<dbReference type="RefSeq" id="WP_143417574.1">
    <property type="nucleotide sequence ID" value="NZ_VJXR01000010.1"/>
</dbReference>
<evidence type="ECO:0000313" key="4">
    <source>
        <dbReference type="Proteomes" id="UP000318693"/>
    </source>
</evidence>
<keyword evidence="2" id="KW-0472">Membrane</keyword>
<protein>
    <submittedName>
        <fullName evidence="3">DUF4190 domain-containing protein</fullName>
    </submittedName>
</protein>
<name>A0A552WUA8_9MICO</name>
<dbReference type="Proteomes" id="UP000318693">
    <property type="component" value="Unassembled WGS sequence"/>
</dbReference>
<dbReference type="EMBL" id="VJXR01000010">
    <property type="protein sequence ID" value="TRW46430.1"/>
    <property type="molecule type" value="Genomic_DNA"/>
</dbReference>
<keyword evidence="2" id="KW-0812">Transmembrane</keyword>
<feature type="transmembrane region" description="Helical" evidence="2">
    <location>
        <begin position="101"/>
        <end position="123"/>
    </location>
</feature>
<sequence>MSESYTQPSEPQYAYPNEPYSQGPHPGGSFPPAAPPSYGSYGYNAAAAEASTAATTSLVLGIISVVLLPLLGPLAIWQAAKAEKLGRPATAGKVLGWIGSAFLAIGVVIFAFFIIAMIAGASATGF</sequence>
<keyword evidence="4" id="KW-1185">Reference proteome</keyword>
<evidence type="ECO:0000256" key="1">
    <source>
        <dbReference type="SAM" id="MobiDB-lite"/>
    </source>
</evidence>
<reference evidence="3 4" key="1">
    <citation type="submission" date="2019-07" db="EMBL/GenBank/DDBJ databases">
        <title>Georgenia wutianyii sp. nov. and Georgenia *** sp. nov. isolated from plateau pika (Ochotona curzoniae) in the Qinghai-Tibet plateau of China.</title>
        <authorList>
            <person name="Tian Z."/>
        </authorList>
    </citation>
    <scope>NUCLEOTIDE SEQUENCE [LARGE SCALE GENOMIC DNA]</scope>
    <source>
        <strain evidence="3 4">Z446</strain>
    </source>
</reference>
<feature type="compositionally biased region" description="Polar residues" evidence="1">
    <location>
        <begin position="1"/>
        <end position="10"/>
    </location>
</feature>
<feature type="region of interest" description="Disordered" evidence="1">
    <location>
        <begin position="1"/>
        <end position="33"/>
    </location>
</feature>
<proteinExistence type="predicted"/>
<evidence type="ECO:0000256" key="2">
    <source>
        <dbReference type="SAM" id="Phobius"/>
    </source>
</evidence>
<keyword evidence="2" id="KW-1133">Transmembrane helix</keyword>
<dbReference type="AlphaFoldDB" id="A0A552WUA8"/>
<accession>A0A552WUA8</accession>
<comment type="caution">
    <text evidence="3">The sequence shown here is derived from an EMBL/GenBank/DDBJ whole genome shotgun (WGS) entry which is preliminary data.</text>
</comment>
<evidence type="ECO:0000313" key="3">
    <source>
        <dbReference type="EMBL" id="TRW46430.1"/>
    </source>
</evidence>